<evidence type="ECO:0000259" key="3">
    <source>
        <dbReference type="PROSITE" id="PS50090"/>
    </source>
</evidence>
<feature type="region of interest" description="Disordered" evidence="2">
    <location>
        <begin position="268"/>
        <end position="290"/>
    </location>
</feature>
<evidence type="ECO:0000256" key="1">
    <source>
        <dbReference type="ARBA" id="ARBA00023242"/>
    </source>
</evidence>
<dbReference type="InterPro" id="IPR052450">
    <property type="entry name" value="TRBD-Containing_Protein"/>
</dbReference>
<dbReference type="Proteomes" id="UP000700596">
    <property type="component" value="Unassembled WGS sequence"/>
</dbReference>
<dbReference type="InterPro" id="IPR009057">
    <property type="entry name" value="Homeodomain-like_sf"/>
</dbReference>
<dbReference type="Gene3D" id="1.10.246.220">
    <property type="match status" value="1"/>
</dbReference>
<dbReference type="SUPFAM" id="SSF46689">
    <property type="entry name" value="Homeodomain-like"/>
    <property type="match status" value="1"/>
</dbReference>
<feature type="region of interest" description="Disordered" evidence="2">
    <location>
        <begin position="491"/>
        <end position="581"/>
    </location>
</feature>
<evidence type="ECO:0000313" key="5">
    <source>
        <dbReference type="EMBL" id="KAH7126577.1"/>
    </source>
</evidence>
<reference evidence="5" key="1">
    <citation type="journal article" date="2021" name="Nat. Commun.">
        <title>Genetic determinants of endophytism in the Arabidopsis root mycobiome.</title>
        <authorList>
            <person name="Mesny F."/>
            <person name="Miyauchi S."/>
            <person name="Thiergart T."/>
            <person name="Pickel B."/>
            <person name="Atanasova L."/>
            <person name="Karlsson M."/>
            <person name="Huettel B."/>
            <person name="Barry K.W."/>
            <person name="Haridas S."/>
            <person name="Chen C."/>
            <person name="Bauer D."/>
            <person name="Andreopoulos W."/>
            <person name="Pangilinan J."/>
            <person name="LaButti K."/>
            <person name="Riley R."/>
            <person name="Lipzen A."/>
            <person name="Clum A."/>
            <person name="Drula E."/>
            <person name="Henrissat B."/>
            <person name="Kohler A."/>
            <person name="Grigoriev I.V."/>
            <person name="Martin F.M."/>
            <person name="Hacquard S."/>
        </authorList>
    </citation>
    <scope>NUCLEOTIDE SEQUENCE</scope>
    <source>
        <strain evidence="5">MPI-CAGE-CH-0243</strain>
    </source>
</reference>
<keyword evidence="1" id="KW-0539">Nucleus</keyword>
<evidence type="ECO:0000313" key="6">
    <source>
        <dbReference type="Proteomes" id="UP000700596"/>
    </source>
</evidence>
<dbReference type="InterPro" id="IPR001005">
    <property type="entry name" value="SANT/Myb"/>
</dbReference>
<organism evidence="5 6">
    <name type="scientific">Dendryphion nanum</name>
    <dbReference type="NCBI Taxonomy" id="256645"/>
    <lineage>
        <taxon>Eukaryota</taxon>
        <taxon>Fungi</taxon>
        <taxon>Dikarya</taxon>
        <taxon>Ascomycota</taxon>
        <taxon>Pezizomycotina</taxon>
        <taxon>Dothideomycetes</taxon>
        <taxon>Pleosporomycetidae</taxon>
        <taxon>Pleosporales</taxon>
        <taxon>Torulaceae</taxon>
        <taxon>Dendryphion</taxon>
    </lineage>
</organism>
<feature type="compositionally biased region" description="Polar residues" evidence="2">
    <location>
        <begin position="371"/>
        <end position="384"/>
    </location>
</feature>
<dbReference type="PANTHER" id="PTHR46734">
    <property type="entry name" value="TELOMERIC REPEAT-BINDING FACTOR 1 TERF1"/>
    <property type="match status" value="1"/>
</dbReference>
<feature type="region of interest" description="Disordered" evidence="2">
    <location>
        <begin position="368"/>
        <end position="400"/>
    </location>
</feature>
<evidence type="ECO:0000259" key="4">
    <source>
        <dbReference type="PROSITE" id="PS51294"/>
    </source>
</evidence>
<keyword evidence="6" id="KW-1185">Reference proteome</keyword>
<dbReference type="CDD" id="cd11660">
    <property type="entry name" value="SANT_TRF"/>
    <property type="match status" value="1"/>
</dbReference>
<dbReference type="OrthoDB" id="608866at2759"/>
<sequence length="833" mass="90714">MEPRIATLLGESAVLDPISPLPSAPTRRHLLADSTFGGDDGLTAPSWRHDATAESVLTVPIPPTRPSPHRLKSSVPIAEVLNDEAPAHPIPQAHPNLSIAASSPHTQPFSGRLQDILLDSSQQGPNKRRKVDSNARRTSPSAVPAAENALLTLPKPPELPKKTVRRPRIPPLLQGLHQPPPLPPQARLFPPITSESGAFGRNLGEMGALRSPLGWESNKEKEVDIAGGKENTKIAVVTKIYGIDMEKPRKGNKLAPITCKDKEIMTEGTLGNAGSTTQRKGTRKRNKWSEGETKDLLQGVSKYGIGNWKKILNDSEYSFNERTAVDLKDRFRTCCPSEASKLRGILLATGETSEPPSHNYRMPIAADKAGSTDQGPKSAISTPANGKPQRKVRSDVHKKSSTELAEMGIIFPFQPSKRRQRREFTDFDDNNLWKGYEKYGPIWHSMRDDKELNFISRHPTDLRDRFRIRYPEEYAKAGYKLKLKDEQIAKEKEPVADKDEPSSQDSSALSSGSQQSNTLEKMDKLPAPPDQLTVAPSSAPASSDLRAHTLQQPLRSSFPTPLQEFSDLMSEDDGDGGRSPVTLNRNIFQWADANPLQSNITATSSSTNTMLSISSLASGDTAFNLFAGIDDMHIDPRALRMPLAPMQNGNYISALPTYLSPNQVGQFSSTASNMLPNATNTPLVNPASHFLGANTSTSVPRQSSNTHLLRTPNLPTIVFPHVPVASARNAMHNLPPPSDLLSGLDFESMRPEQQQQHATGFALDDSLNFGFALPSTAMSVGYTSNTGVRVGISSNSNNGVGRVSLMASKDRERVLVMDAGGEFGERSLLNSAV</sequence>
<dbReference type="Gene3D" id="1.10.10.60">
    <property type="entry name" value="Homeodomain-like"/>
    <property type="match status" value="1"/>
</dbReference>
<accession>A0A9P9DWW9</accession>
<gene>
    <name evidence="5" type="ORF">B0J11DRAFT_525946</name>
</gene>
<protein>
    <submittedName>
        <fullName evidence="5">Uncharacterized protein</fullName>
    </submittedName>
</protein>
<dbReference type="InterPro" id="IPR017930">
    <property type="entry name" value="Myb_dom"/>
</dbReference>
<comment type="caution">
    <text evidence="5">The sequence shown here is derived from an EMBL/GenBank/DDBJ whole genome shotgun (WGS) entry which is preliminary data.</text>
</comment>
<dbReference type="AlphaFoldDB" id="A0A9P9DWW9"/>
<feature type="domain" description="Myb-like" evidence="3">
    <location>
        <begin position="280"/>
        <end position="333"/>
    </location>
</feature>
<feature type="compositionally biased region" description="Basic and acidic residues" evidence="2">
    <location>
        <begin position="491"/>
        <end position="501"/>
    </location>
</feature>
<dbReference type="SMART" id="SM00717">
    <property type="entry name" value="SANT"/>
    <property type="match status" value="2"/>
</dbReference>
<feature type="region of interest" description="Disordered" evidence="2">
    <location>
        <begin position="86"/>
        <end position="163"/>
    </location>
</feature>
<feature type="compositionally biased region" description="Polar residues" evidence="2">
    <location>
        <begin position="549"/>
        <end position="560"/>
    </location>
</feature>
<dbReference type="PROSITE" id="PS51294">
    <property type="entry name" value="HTH_MYB"/>
    <property type="match status" value="1"/>
</dbReference>
<dbReference type="EMBL" id="JAGMWT010000006">
    <property type="protein sequence ID" value="KAH7126577.1"/>
    <property type="molecule type" value="Genomic_DNA"/>
</dbReference>
<name>A0A9P9DWW9_9PLEO</name>
<evidence type="ECO:0000256" key="2">
    <source>
        <dbReference type="SAM" id="MobiDB-lite"/>
    </source>
</evidence>
<proteinExistence type="predicted"/>
<dbReference type="Pfam" id="PF00249">
    <property type="entry name" value="Myb_DNA-binding"/>
    <property type="match status" value="1"/>
</dbReference>
<dbReference type="PROSITE" id="PS50090">
    <property type="entry name" value="MYB_LIKE"/>
    <property type="match status" value="1"/>
</dbReference>
<dbReference type="PANTHER" id="PTHR46734:SF1">
    <property type="entry name" value="TELOMERIC REPEAT-BINDING FACTOR 1"/>
    <property type="match status" value="1"/>
</dbReference>
<feature type="compositionally biased region" description="Polar residues" evidence="2">
    <location>
        <begin position="99"/>
        <end position="109"/>
    </location>
</feature>
<feature type="compositionally biased region" description="Low complexity" evidence="2">
    <location>
        <begin position="503"/>
        <end position="516"/>
    </location>
</feature>
<feature type="domain" description="HTH myb-type" evidence="4">
    <location>
        <begin position="280"/>
        <end position="339"/>
    </location>
</feature>